<keyword evidence="9" id="KW-0067">ATP-binding</keyword>
<evidence type="ECO:0000256" key="7">
    <source>
        <dbReference type="ARBA" id="ARBA00022741"/>
    </source>
</evidence>
<dbReference type="Pfam" id="PF00690">
    <property type="entry name" value="Cation_ATPase_N"/>
    <property type="match status" value="1"/>
</dbReference>
<dbReference type="GO" id="GO:0012505">
    <property type="term" value="C:endomembrane system"/>
    <property type="evidence" value="ECO:0007669"/>
    <property type="project" value="UniProtKB-SubCell"/>
</dbReference>
<feature type="transmembrane region" description="Helical" evidence="15">
    <location>
        <begin position="469"/>
        <end position="485"/>
    </location>
</feature>
<dbReference type="PANTHER" id="PTHR24093">
    <property type="entry name" value="CATION TRANSPORTING ATPASE"/>
    <property type="match status" value="1"/>
</dbReference>
<evidence type="ECO:0000256" key="13">
    <source>
        <dbReference type="ARBA" id="ARBA00023065"/>
    </source>
</evidence>
<feature type="transmembrane region" description="Helical" evidence="15">
    <location>
        <begin position="316"/>
        <end position="345"/>
    </location>
</feature>
<dbReference type="GO" id="GO:0005524">
    <property type="term" value="F:ATP binding"/>
    <property type="evidence" value="ECO:0007669"/>
    <property type="project" value="UniProtKB-KW"/>
</dbReference>
<protein>
    <recommendedName>
        <fullName evidence="2">P-type Ca(2+) transporter</fullName>
        <ecNumber evidence="2">7.2.2.10</ecNumber>
    </recommendedName>
</protein>
<dbReference type="SUPFAM" id="SSF81665">
    <property type="entry name" value="Calcium ATPase, transmembrane domain M"/>
    <property type="match status" value="1"/>
</dbReference>
<dbReference type="EC" id="7.2.2.10" evidence="2"/>
<dbReference type="InterPro" id="IPR001757">
    <property type="entry name" value="P_typ_ATPase"/>
</dbReference>
<feature type="transmembrane region" description="Helical" evidence="15">
    <location>
        <begin position="130"/>
        <end position="148"/>
    </location>
</feature>
<keyword evidence="7" id="KW-0547">Nucleotide-binding</keyword>
<feature type="transmembrane region" description="Helical" evidence="15">
    <location>
        <begin position="537"/>
        <end position="558"/>
    </location>
</feature>
<keyword evidence="6" id="KW-0479">Metal-binding</keyword>
<keyword evidence="3" id="KW-0813">Transport</keyword>
<keyword evidence="14 15" id="KW-0472">Membrane</keyword>
<dbReference type="WBParaSite" id="PSAMB.scaffold588size46459.g7178.t1">
    <property type="protein sequence ID" value="PSAMB.scaffold588size46459.g7178.t1"/>
    <property type="gene ID" value="PSAMB.scaffold588size46459.g7178"/>
</dbReference>
<dbReference type="NCBIfam" id="TIGR01494">
    <property type="entry name" value="ATPase_P-type"/>
    <property type="match status" value="1"/>
</dbReference>
<dbReference type="InterPro" id="IPR008250">
    <property type="entry name" value="ATPase_P-typ_transduc_dom_A_sf"/>
</dbReference>
<name>A0A914WZN3_9BILA</name>
<dbReference type="InterPro" id="IPR023298">
    <property type="entry name" value="ATPase_P-typ_TM_dom_sf"/>
</dbReference>
<dbReference type="GO" id="GO:0016887">
    <property type="term" value="F:ATP hydrolysis activity"/>
    <property type="evidence" value="ECO:0007669"/>
    <property type="project" value="InterPro"/>
</dbReference>
<evidence type="ECO:0000256" key="14">
    <source>
        <dbReference type="ARBA" id="ARBA00023136"/>
    </source>
</evidence>
<dbReference type="InterPro" id="IPR059000">
    <property type="entry name" value="ATPase_P-type_domA"/>
</dbReference>
<evidence type="ECO:0000256" key="12">
    <source>
        <dbReference type="ARBA" id="ARBA00022989"/>
    </source>
</evidence>
<dbReference type="FunFam" id="2.70.150.10:FF:000001">
    <property type="entry name" value="Calcium-transporting ATPase"/>
    <property type="match status" value="1"/>
</dbReference>
<evidence type="ECO:0000256" key="6">
    <source>
        <dbReference type="ARBA" id="ARBA00022723"/>
    </source>
</evidence>
<keyword evidence="5 15" id="KW-0812">Transmembrane</keyword>
<evidence type="ECO:0000256" key="5">
    <source>
        <dbReference type="ARBA" id="ARBA00022692"/>
    </source>
</evidence>
<accession>A0A914WZN3</accession>
<sequence>MASTSGQWDYGCSVNDLRKLMEYRGTDGKGKIQLEYGGTEGLCKRLKTDSINGIPNTTEELERRRTFFGTNEIPPTPPKGFCPLVREALKDVTLILLLVDAIISLALSFYRPPHDRTGSVGSFERFIESLAILITVVLVVLVTALSDYTKEREFRGQQSKIEIEHNFPVIRGGTQLQVAVSELVVGDIAQIKNGDLLPADGILIASNDLKIDESSLTGESDQIEKSPDADPMLLSGTHVVEGSGKMLMTAMGVNSQTGITMTLLGPKNTTVEEVRKAAKREAVFFVLLLFTLQTVRFIIGTYVIDENSFSLSHVVSIIIFALVSILLFVYAHPLALPFALVLIWRQRGWYAARLRRFIQYQFTVNGVATFIAFVTAIIIQQYVVSILQVLFINLLYGCMAAVALTVSMNHGETYLLSTDNLPILTRRLWVNIKGQAIYQAIILLILIFYGERIFDVASGRYNIAAETSVHFTLVFNAFVLMSIFNQINARKVFGERNVFQNIHKDYLFVGIFILQLIIQALIVQIGCELLRTTPLTYIQWLCCIAFAVGGLIWQQVIVSIPCRQ</sequence>
<dbReference type="PANTHER" id="PTHR24093:SF369">
    <property type="entry name" value="CALCIUM-TRANSPORTING ATPASE"/>
    <property type="match status" value="1"/>
</dbReference>
<dbReference type="GO" id="GO:0051480">
    <property type="term" value="P:regulation of cytosolic calcium ion concentration"/>
    <property type="evidence" value="ECO:0007669"/>
    <property type="project" value="TreeGrafter"/>
</dbReference>
<dbReference type="Pfam" id="PF00689">
    <property type="entry name" value="Cation_ATPase_C"/>
    <property type="match status" value="1"/>
</dbReference>
<dbReference type="Gene3D" id="2.70.150.10">
    <property type="entry name" value="Calcium-transporting ATPase, cytoplasmic transduction domain A"/>
    <property type="match status" value="1"/>
</dbReference>
<evidence type="ECO:0000256" key="4">
    <source>
        <dbReference type="ARBA" id="ARBA00022568"/>
    </source>
</evidence>
<evidence type="ECO:0000256" key="1">
    <source>
        <dbReference type="ARBA" id="ARBA00004127"/>
    </source>
</evidence>
<keyword evidence="12 15" id="KW-1133">Transmembrane helix</keyword>
<keyword evidence="4" id="KW-0109">Calcium transport</keyword>
<dbReference type="SMART" id="SM00831">
    <property type="entry name" value="Cation_ATPase_N"/>
    <property type="match status" value="1"/>
</dbReference>
<dbReference type="Pfam" id="PF00122">
    <property type="entry name" value="E1-E2_ATPase"/>
    <property type="match status" value="1"/>
</dbReference>
<dbReference type="Gene3D" id="1.20.1110.10">
    <property type="entry name" value="Calcium-transporting ATPase, transmembrane domain"/>
    <property type="match status" value="2"/>
</dbReference>
<feature type="transmembrane region" description="Helical" evidence="15">
    <location>
        <begin position="357"/>
        <end position="379"/>
    </location>
</feature>
<feature type="transmembrane region" description="Helical" evidence="15">
    <location>
        <begin position="92"/>
        <end position="110"/>
    </location>
</feature>
<evidence type="ECO:0000256" key="11">
    <source>
        <dbReference type="ARBA" id="ARBA00022967"/>
    </source>
</evidence>
<evidence type="ECO:0000259" key="16">
    <source>
        <dbReference type="SMART" id="SM00831"/>
    </source>
</evidence>
<evidence type="ECO:0000256" key="3">
    <source>
        <dbReference type="ARBA" id="ARBA00022448"/>
    </source>
</evidence>
<keyword evidence="17" id="KW-1185">Reference proteome</keyword>
<dbReference type="AlphaFoldDB" id="A0A914WZN3"/>
<feature type="transmembrane region" description="Helical" evidence="15">
    <location>
        <begin position="506"/>
        <end position="525"/>
    </location>
</feature>
<proteinExistence type="predicted"/>
<dbReference type="InterPro" id="IPR006068">
    <property type="entry name" value="ATPase_P-typ_cation-transptr_C"/>
</dbReference>
<keyword evidence="8" id="KW-0106">Calcium</keyword>
<feature type="transmembrane region" description="Helical" evidence="15">
    <location>
        <begin position="428"/>
        <end position="449"/>
    </location>
</feature>
<keyword evidence="10" id="KW-0460">Magnesium</keyword>
<dbReference type="GO" id="GO:0005388">
    <property type="term" value="F:P-type calcium transporter activity"/>
    <property type="evidence" value="ECO:0007669"/>
    <property type="project" value="UniProtKB-EC"/>
</dbReference>
<keyword evidence="11" id="KW-1278">Translocase</keyword>
<organism evidence="17 18">
    <name type="scientific">Plectus sambesii</name>
    <dbReference type="NCBI Taxonomy" id="2011161"/>
    <lineage>
        <taxon>Eukaryota</taxon>
        <taxon>Metazoa</taxon>
        <taxon>Ecdysozoa</taxon>
        <taxon>Nematoda</taxon>
        <taxon>Chromadorea</taxon>
        <taxon>Plectida</taxon>
        <taxon>Plectina</taxon>
        <taxon>Plectoidea</taxon>
        <taxon>Plectidae</taxon>
        <taxon>Plectus</taxon>
    </lineage>
</organism>
<dbReference type="GO" id="GO:0005886">
    <property type="term" value="C:plasma membrane"/>
    <property type="evidence" value="ECO:0007669"/>
    <property type="project" value="TreeGrafter"/>
</dbReference>
<evidence type="ECO:0000313" key="17">
    <source>
        <dbReference type="Proteomes" id="UP000887566"/>
    </source>
</evidence>
<dbReference type="InterPro" id="IPR004014">
    <property type="entry name" value="ATPase_P-typ_cation-transptr_N"/>
</dbReference>
<comment type="subcellular location">
    <subcellularLocation>
        <location evidence="1">Endomembrane system</location>
        <topology evidence="1">Multi-pass membrane protein</topology>
    </subcellularLocation>
</comment>
<feature type="transmembrane region" description="Helical" evidence="15">
    <location>
        <begin position="385"/>
        <end position="407"/>
    </location>
</feature>
<evidence type="ECO:0000256" key="2">
    <source>
        <dbReference type="ARBA" id="ARBA00012790"/>
    </source>
</evidence>
<evidence type="ECO:0000256" key="10">
    <source>
        <dbReference type="ARBA" id="ARBA00022842"/>
    </source>
</evidence>
<evidence type="ECO:0000256" key="9">
    <source>
        <dbReference type="ARBA" id="ARBA00022840"/>
    </source>
</evidence>
<dbReference type="SUPFAM" id="SSF81653">
    <property type="entry name" value="Calcium ATPase, transduction domain A"/>
    <property type="match status" value="1"/>
</dbReference>
<dbReference type="Proteomes" id="UP000887566">
    <property type="component" value="Unplaced"/>
</dbReference>
<reference evidence="18" key="1">
    <citation type="submission" date="2022-11" db="UniProtKB">
        <authorList>
            <consortium name="WormBaseParasite"/>
        </authorList>
    </citation>
    <scope>IDENTIFICATION</scope>
</reference>
<feature type="domain" description="Cation-transporting P-type ATPase N-terminal" evidence="16">
    <location>
        <begin position="33"/>
        <end position="109"/>
    </location>
</feature>
<evidence type="ECO:0000256" key="8">
    <source>
        <dbReference type="ARBA" id="ARBA00022837"/>
    </source>
</evidence>
<keyword evidence="13" id="KW-0406">Ion transport</keyword>
<dbReference type="FunFam" id="1.20.1110.10:FF:000002">
    <property type="entry name" value="Calcium-transporting ATPase"/>
    <property type="match status" value="1"/>
</dbReference>
<dbReference type="GO" id="GO:0046872">
    <property type="term" value="F:metal ion binding"/>
    <property type="evidence" value="ECO:0007669"/>
    <property type="project" value="UniProtKB-KW"/>
</dbReference>
<evidence type="ECO:0000256" key="15">
    <source>
        <dbReference type="SAM" id="Phobius"/>
    </source>
</evidence>
<evidence type="ECO:0000313" key="18">
    <source>
        <dbReference type="WBParaSite" id="PSAMB.scaffold588size46459.g7178.t1"/>
    </source>
</evidence>
<feature type="transmembrane region" description="Helical" evidence="15">
    <location>
        <begin position="282"/>
        <end position="304"/>
    </location>
</feature>